<feature type="coiled-coil region" evidence="4">
    <location>
        <begin position="656"/>
        <end position="690"/>
    </location>
</feature>
<dbReference type="RefSeq" id="WP_006575018.1">
    <property type="nucleotide sequence ID" value="NZ_AAXG02000049.1"/>
</dbReference>
<dbReference type="eggNOG" id="COG0419">
    <property type="taxonomic scope" value="Bacteria"/>
</dbReference>
<protein>
    <recommendedName>
        <fullName evidence="3">Nuclease SbcCD subunit C</fullName>
    </recommendedName>
</protein>
<dbReference type="PANTHER" id="PTHR32114">
    <property type="entry name" value="ABC TRANSPORTER ABCH.3"/>
    <property type="match status" value="1"/>
</dbReference>
<comment type="similarity">
    <text evidence="1">Belongs to the SMC family. SbcC subfamily.</text>
</comment>
<feature type="coiled-coil region" evidence="4">
    <location>
        <begin position="390"/>
        <end position="530"/>
    </location>
</feature>
<dbReference type="PANTHER" id="PTHR32114:SF2">
    <property type="entry name" value="ABC TRANSPORTER ABCH.3"/>
    <property type="match status" value="1"/>
</dbReference>
<feature type="coiled-coil region" evidence="4">
    <location>
        <begin position="260"/>
        <end position="365"/>
    </location>
</feature>
<evidence type="ECO:0000313" key="7">
    <source>
        <dbReference type="Proteomes" id="UP000003639"/>
    </source>
</evidence>
<feature type="coiled-coil region" evidence="4">
    <location>
        <begin position="729"/>
        <end position="787"/>
    </location>
</feature>
<gene>
    <name evidence="6" type="ORF">BACCAP_04563</name>
</gene>
<dbReference type="STRING" id="411467.BACCAP_04563"/>
<dbReference type="Pfam" id="PF13558">
    <property type="entry name" value="SbcC_Walker_B"/>
    <property type="match status" value="1"/>
</dbReference>
<sequence>MRPLKLTVSAFGPYAGRVTIDLEKLGPKGLYLITGDTGAGKTTIFDAITYALYGEPSGDNREVSMFRSKYAQPDTPTEVELVFSYGGKTYTVRRNPEYERPAKRGEGTTTQKADAELTLPDGRLITRAREVNRALIEIIGLNRSQFSQIAMIAQGDFLKLLLADTKSRQEIFREIFKTRYYMVFQEKLKGEAGNLQRDCEAARASVQQYIGGVVCREDEPLRARLEKAQAGELPFQETTELIRQLIANGREEEGDWQKVLDRLDAELKETSILLGKAEEAQKNREKLELARRERAELVPQVEAAQKALQAEMEKAPRQELLNQELGALEAELPRYQELSQREAGLAAQTEHIAALERKCREQEEAQRAGAEALDAWKREAEALAPVEAEKERLLGKKNQAESRKSALEVLETQVGQWKACLRQISEGQRRREELDRQRETLAADLLRKKEQLQANRETFQATQSLTEERQEQLHRQERLRERQLALTTLASALDGYAVEEKSLQASQEVYRQARERSEQLEEDYRRKNRAFLDEQAGLLAQSLTEGQPCPVCGSLHHPAPARLSGNASTEAELEASKEAWEAAQRETQEKSLAAGTARAALEERRNQLLRELAAYVDTPALDTARQQLSVCQSDVERELAQVHGALLELEGRLAHRQKLEQEIGRQEEVLEDLTKRQGQLQAAITQAEVAQGALGGQREQLEAALCRELAQHLEPCTLEDAPKAIAGALEQTRNALSQLAEQERILQKSSQRKAELDRQIPVAEQKLRALEEDAGRLKAELAGAVSRREEMAGQVQSLREGLSFPEPDAAQRRMDALREELQGLAMALAKARETAAARQGELTAADGAIQELEHLLERTQEVDAQAQQLRSQALTRQRAEASEAQKAIHTRLVTNETALENILGKSADLEKLEQKYTWMRTLSNTVNGNLAGKEKIALETYIQMTFFDRILQRANLRLMVMSGGQYELKRRREAENNRSQSGLELDVIDHYNGSERSVKSLSGGESFKASLSLALGLSDEVQSAAGGIRLDTMFVDEGFGSLDEESLAQALQALTGLTEGNRLVGIISHVAELKEKIDKQVVVTKEKSGGSRVEIVVS</sequence>
<evidence type="ECO:0000256" key="4">
    <source>
        <dbReference type="SAM" id="Coils"/>
    </source>
</evidence>
<reference evidence="6 7" key="2">
    <citation type="submission" date="2007-06" db="EMBL/GenBank/DDBJ databases">
        <title>Draft genome sequence of Pseudoflavonifractor capillosus ATCC 29799.</title>
        <authorList>
            <person name="Sudarsanam P."/>
            <person name="Ley R."/>
            <person name="Guruge J."/>
            <person name="Turnbaugh P.J."/>
            <person name="Mahowald M."/>
            <person name="Liep D."/>
            <person name="Gordon J."/>
        </authorList>
    </citation>
    <scope>NUCLEOTIDE SEQUENCE [LARGE SCALE GENOMIC DNA]</scope>
    <source>
        <strain evidence="6 7">ATCC 29799</strain>
    </source>
</reference>
<evidence type="ECO:0000256" key="1">
    <source>
        <dbReference type="ARBA" id="ARBA00006930"/>
    </source>
</evidence>
<dbReference type="OrthoDB" id="9795626at2"/>
<dbReference type="GO" id="GO:0006302">
    <property type="term" value="P:double-strand break repair"/>
    <property type="evidence" value="ECO:0007669"/>
    <property type="project" value="InterPro"/>
</dbReference>
<comment type="subunit">
    <text evidence="2">Heterodimer of SbcC and SbcD.</text>
</comment>
<reference evidence="6 7" key="1">
    <citation type="submission" date="2007-04" db="EMBL/GenBank/DDBJ databases">
        <authorList>
            <person name="Fulton L."/>
            <person name="Clifton S."/>
            <person name="Fulton B."/>
            <person name="Xu J."/>
            <person name="Minx P."/>
            <person name="Pepin K.H."/>
            <person name="Johnson M."/>
            <person name="Thiruvilangam P."/>
            <person name="Bhonagiri V."/>
            <person name="Nash W.E."/>
            <person name="Mardis E.R."/>
            <person name="Wilson R.K."/>
        </authorList>
    </citation>
    <scope>NUCLEOTIDE SEQUENCE [LARGE SCALE GENOMIC DNA]</scope>
    <source>
        <strain evidence="6 7">ATCC 29799</strain>
    </source>
</reference>
<comment type="caution">
    <text evidence="6">The sequence shown here is derived from an EMBL/GenBank/DDBJ whole genome shotgun (WGS) entry which is preliminary data.</text>
</comment>
<dbReference type="Pfam" id="PF13476">
    <property type="entry name" value="AAA_23"/>
    <property type="match status" value="1"/>
</dbReference>
<proteinExistence type="inferred from homology"/>
<evidence type="ECO:0000313" key="6">
    <source>
        <dbReference type="EMBL" id="EDM97704.1"/>
    </source>
</evidence>
<dbReference type="SUPFAM" id="SSF52540">
    <property type="entry name" value="P-loop containing nucleoside triphosphate hydrolases"/>
    <property type="match status" value="2"/>
</dbReference>
<dbReference type="Gene3D" id="3.40.50.300">
    <property type="entry name" value="P-loop containing nucleotide triphosphate hydrolases"/>
    <property type="match status" value="2"/>
</dbReference>
<organism evidence="6 7">
    <name type="scientific">Pseudoflavonifractor capillosus ATCC 29799</name>
    <dbReference type="NCBI Taxonomy" id="411467"/>
    <lineage>
        <taxon>Bacteria</taxon>
        <taxon>Bacillati</taxon>
        <taxon>Bacillota</taxon>
        <taxon>Clostridia</taxon>
        <taxon>Eubacteriales</taxon>
        <taxon>Oscillospiraceae</taxon>
        <taxon>Pseudoflavonifractor</taxon>
    </lineage>
</organism>
<evidence type="ECO:0000256" key="3">
    <source>
        <dbReference type="ARBA" id="ARBA00013368"/>
    </source>
</evidence>
<dbReference type="InterPro" id="IPR038729">
    <property type="entry name" value="Rad50/SbcC_AAA"/>
</dbReference>
<keyword evidence="7" id="KW-1185">Reference proteome</keyword>
<dbReference type="InterPro" id="IPR027417">
    <property type="entry name" value="P-loop_NTPase"/>
</dbReference>
<dbReference type="GO" id="GO:0016887">
    <property type="term" value="F:ATP hydrolysis activity"/>
    <property type="evidence" value="ECO:0007669"/>
    <property type="project" value="InterPro"/>
</dbReference>
<dbReference type="EMBL" id="AAXG02000049">
    <property type="protein sequence ID" value="EDM97704.1"/>
    <property type="molecule type" value="Genomic_DNA"/>
</dbReference>
<keyword evidence="4" id="KW-0175">Coiled coil</keyword>
<feature type="coiled-coil region" evidence="4">
    <location>
        <begin position="566"/>
        <end position="618"/>
    </location>
</feature>
<dbReference type="Proteomes" id="UP000003639">
    <property type="component" value="Unassembled WGS sequence"/>
</dbReference>
<dbReference type="AlphaFoldDB" id="A6P234"/>
<accession>A6P234</accession>
<feature type="coiled-coil region" evidence="4">
    <location>
        <begin position="814"/>
        <end position="915"/>
    </location>
</feature>
<evidence type="ECO:0000259" key="5">
    <source>
        <dbReference type="Pfam" id="PF13476"/>
    </source>
</evidence>
<name>A6P234_9FIRM</name>
<evidence type="ECO:0000256" key="2">
    <source>
        <dbReference type="ARBA" id="ARBA00011322"/>
    </source>
</evidence>
<feature type="domain" description="Rad50/SbcC-type AAA" evidence="5">
    <location>
        <begin position="5"/>
        <end position="181"/>
    </location>
</feature>